<evidence type="ECO:0000256" key="4">
    <source>
        <dbReference type="ARBA" id="ARBA00022598"/>
    </source>
</evidence>
<dbReference type="Pfam" id="PF08264">
    <property type="entry name" value="Anticodon_1"/>
    <property type="match status" value="1"/>
</dbReference>
<gene>
    <name evidence="17" type="ORF">BKCO1_1100048</name>
</gene>
<protein>
    <recommendedName>
        <fullName evidence="3">leucine--tRNA ligase</fullName>
        <ecNumber evidence="3">6.1.1.4</ecNumber>
    </recommendedName>
    <alternativeName>
        <fullName evidence="9">Leucyl-tRNA synthetase</fullName>
    </alternativeName>
</protein>
<evidence type="ECO:0000313" key="17">
    <source>
        <dbReference type="EMBL" id="OJD36466.1"/>
    </source>
</evidence>
<keyword evidence="8 11" id="KW-0030">Aminoacyl-tRNA synthetase</keyword>
<dbReference type="InterPro" id="IPR013155">
    <property type="entry name" value="M/V/L/I-tRNA-synth_anticd-bd"/>
</dbReference>
<evidence type="ECO:0000256" key="3">
    <source>
        <dbReference type="ARBA" id="ARBA00013164"/>
    </source>
</evidence>
<dbReference type="InterPro" id="IPR025709">
    <property type="entry name" value="Leu_tRNA-synth_edit"/>
</dbReference>
<keyword evidence="6 11" id="KW-0067">ATP-binding</keyword>
<dbReference type="OrthoDB" id="15954at2759"/>
<evidence type="ECO:0000256" key="2">
    <source>
        <dbReference type="ARBA" id="ARBA00005594"/>
    </source>
</evidence>
<dbReference type="HAMAP" id="MF_00049_B">
    <property type="entry name" value="Leu_tRNA_synth_B"/>
    <property type="match status" value="1"/>
</dbReference>
<dbReference type="EMBL" id="MNUE01000011">
    <property type="protein sequence ID" value="OJD36466.1"/>
    <property type="molecule type" value="Genomic_DNA"/>
</dbReference>
<feature type="domain" description="Leucyl-tRNA synthetase editing" evidence="16">
    <location>
        <begin position="258"/>
        <end position="455"/>
    </location>
</feature>
<keyword evidence="5 11" id="KW-0547">Nucleotide-binding</keyword>
<evidence type="ECO:0000256" key="8">
    <source>
        <dbReference type="ARBA" id="ARBA00023146"/>
    </source>
</evidence>
<accession>A0A1J9R8G2</accession>
<keyword evidence="7 11" id="KW-0648">Protein biosynthesis</keyword>
<evidence type="ECO:0000256" key="10">
    <source>
        <dbReference type="ARBA" id="ARBA00047469"/>
    </source>
</evidence>
<dbReference type="PROSITE" id="PS00178">
    <property type="entry name" value="AA_TRNA_LIGASE_I"/>
    <property type="match status" value="1"/>
</dbReference>
<dbReference type="InterPro" id="IPR001412">
    <property type="entry name" value="aa-tRNA-synth_I_CS"/>
</dbReference>
<evidence type="ECO:0000313" key="18">
    <source>
        <dbReference type="Proteomes" id="UP000183809"/>
    </source>
</evidence>
<evidence type="ECO:0000259" key="14">
    <source>
        <dbReference type="Pfam" id="PF08264"/>
    </source>
</evidence>
<comment type="caution">
    <text evidence="17">The sequence shown here is derived from an EMBL/GenBank/DDBJ whole genome shotgun (WGS) entry which is preliminary data.</text>
</comment>
<dbReference type="Gene3D" id="1.10.730.10">
    <property type="entry name" value="Isoleucyl-tRNA Synthetase, Domain 1"/>
    <property type="match status" value="1"/>
</dbReference>
<organism evidence="17 18">
    <name type="scientific">Diplodia corticola</name>
    <dbReference type="NCBI Taxonomy" id="236234"/>
    <lineage>
        <taxon>Eukaryota</taxon>
        <taxon>Fungi</taxon>
        <taxon>Dikarya</taxon>
        <taxon>Ascomycota</taxon>
        <taxon>Pezizomycotina</taxon>
        <taxon>Dothideomycetes</taxon>
        <taxon>Dothideomycetes incertae sedis</taxon>
        <taxon>Botryosphaeriales</taxon>
        <taxon>Botryosphaeriaceae</taxon>
        <taxon>Diplodia</taxon>
    </lineage>
</organism>
<keyword evidence="18" id="KW-1185">Reference proteome</keyword>
<dbReference type="NCBIfam" id="TIGR00396">
    <property type="entry name" value="leuS_bact"/>
    <property type="match status" value="1"/>
</dbReference>
<dbReference type="GeneID" id="31010663"/>
<dbReference type="RefSeq" id="XP_020132726.1">
    <property type="nucleotide sequence ID" value="XM_020270404.1"/>
</dbReference>
<reference evidence="17 18" key="1">
    <citation type="submission" date="2016-10" db="EMBL/GenBank/DDBJ databases">
        <title>Proteomics and genomics reveal pathogen-plant mechanisms compatible with a hemibiotrophic lifestyle of Diplodia corticola.</title>
        <authorList>
            <person name="Fernandes I."/>
            <person name="De Jonge R."/>
            <person name="Van De Peer Y."/>
            <person name="Devreese B."/>
            <person name="Alves A."/>
            <person name="Esteves A.C."/>
        </authorList>
    </citation>
    <scope>NUCLEOTIDE SEQUENCE [LARGE SCALE GENOMIC DNA]</scope>
    <source>
        <strain evidence="17 18">CBS 112549</strain>
    </source>
</reference>
<sequence length="1067" mass="119429">MKRLNAVAVGLRRPAAVLPQLNPRRVFLRTAFTQPDRVDFQAIDAKWRQRWADAASTKPKPLPHRPTAYVLPMFPYPSGILHLGHLRVYTISDVLARFKHMQGYDVIHPMGWDSFGLPAENAAIERGIDPAEWTLSNIAKMKEQLGGMNGRWDWDREFMTCDPSFYKHTQRLFLLLHERGLAYQAKSLVNWDPVEKTVLANEQVNADGTSWRSGAKVQQVDLKQWFLRITDFKEHLLNDLDLLAKDNRWPERVLSMQRNWIGKSSGSKLRFQVKASQGDKSLTEVEVFTTRADTLFGVQYIALSLKHPLVWELAKTNLILKTFLARANGFSPDSKDGYLLPGVYAINPASEFATPDTKVQNPLPVYVAPYVLDDYGSGAVMGVPGHDSRDFAFWKQNRRSEPIVTVVTPDGVDRSSAQVGDAAYVHIRKGILTSACGPFKGLDSDTAIDRITSELRNKGHDAEPVENWRLRDWLISRQRYWGTPIPIIHCKSCGPVPVPESDLPVKLPKLKSGQIGQGGNPLADIPEFVNTKCPKCKRNATRETDTMDTFMDSSWYSFRFADPHNEKSLVDPKIADARLPVDVYIGGVEHAILHLLYARFISKFLSTTPLWPSGGGPDNKGEPFRNLITQGMVHGKTYTDPKTGRFLKPDEVHEPVGSKPVSKETGKAVHVSFEKMSKSKYNGVDPAECIAKYGADTTRAHMLFQAPVTEVLEWDEAKITGVQRWLQRVWRVTQSAAKLQIPEQFHNQRLKDVAIADDVTLALHQTIKSVSTSLSSTYSLNTVISDLTKLTNTLDDLHAKFLMDNIWDDVGAQMYFAQAYHRGVKGLLTMLAPICPAFAEECWESLHLALATSQRAWSGSADDPILAAATGAAADPTAPAPIHSVFDQPFPSHSDDLIAALSNRTLTAAVQVNGKLVFTLELPGPPDHLLAADAAAAPHHHDATDPLAATDAAALNTDRDAVPTKHFAKKPLERWLAAHVMASPRGRRMFGPAGRFDQHNPQKRIRAMVVVKGGRTVNFVLTKLPLKKMKQMAQQEVVRYEMEEAKERREEERERKMREEEERKKGE</sequence>
<feature type="region of interest" description="Disordered" evidence="12">
    <location>
        <begin position="644"/>
        <end position="663"/>
    </location>
</feature>
<dbReference type="PANTHER" id="PTHR43740:SF2">
    <property type="entry name" value="LEUCINE--TRNA LIGASE, MITOCHONDRIAL"/>
    <property type="match status" value="1"/>
</dbReference>
<dbReference type="EC" id="6.1.1.4" evidence="3"/>
<evidence type="ECO:0000256" key="6">
    <source>
        <dbReference type="ARBA" id="ARBA00022840"/>
    </source>
</evidence>
<dbReference type="GO" id="GO:0032543">
    <property type="term" value="P:mitochondrial translation"/>
    <property type="evidence" value="ECO:0007669"/>
    <property type="project" value="TreeGrafter"/>
</dbReference>
<dbReference type="Gene3D" id="3.40.50.620">
    <property type="entry name" value="HUPs"/>
    <property type="match status" value="2"/>
</dbReference>
<evidence type="ECO:0000256" key="1">
    <source>
        <dbReference type="ARBA" id="ARBA00004305"/>
    </source>
</evidence>
<comment type="subcellular location">
    <subcellularLocation>
        <location evidence="1">Mitochondrion matrix</location>
    </subcellularLocation>
</comment>
<dbReference type="SUPFAM" id="SSF50677">
    <property type="entry name" value="ValRS/IleRS/LeuRS editing domain"/>
    <property type="match status" value="1"/>
</dbReference>
<dbReference type="GO" id="GO:0002161">
    <property type="term" value="F:aminoacyl-tRNA deacylase activity"/>
    <property type="evidence" value="ECO:0007669"/>
    <property type="project" value="InterPro"/>
</dbReference>
<feature type="region of interest" description="Disordered" evidence="12">
    <location>
        <begin position="1042"/>
        <end position="1067"/>
    </location>
</feature>
<evidence type="ECO:0000256" key="11">
    <source>
        <dbReference type="RuleBase" id="RU363035"/>
    </source>
</evidence>
<feature type="domain" description="Methionyl/Valyl/Leucyl/Isoleucyl-tRNA synthetase anticodon-binding" evidence="14">
    <location>
        <begin position="763"/>
        <end position="916"/>
    </location>
</feature>
<dbReference type="Pfam" id="PF13603">
    <property type="entry name" value="tRNA-synt_1_2"/>
    <property type="match status" value="1"/>
</dbReference>
<evidence type="ECO:0000256" key="5">
    <source>
        <dbReference type="ARBA" id="ARBA00022741"/>
    </source>
</evidence>
<dbReference type="STRING" id="236234.A0A1J9R8G2"/>
<dbReference type="FunFam" id="3.40.50.620:FF:000003">
    <property type="entry name" value="Leucine--tRNA ligase"/>
    <property type="match status" value="1"/>
</dbReference>
<evidence type="ECO:0000259" key="16">
    <source>
        <dbReference type="Pfam" id="PF13603"/>
    </source>
</evidence>
<dbReference type="PRINTS" id="PR00985">
    <property type="entry name" value="TRNASYNTHLEU"/>
</dbReference>
<dbReference type="FunFam" id="1.10.730.10:FF:000002">
    <property type="entry name" value="Leucine--tRNA ligase"/>
    <property type="match status" value="1"/>
</dbReference>
<dbReference type="InterPro" id="IPR014729">
    <property type="entry name" value="Rossmann-like_a/b/a_fold"/>
</dbReference>
<evidence type="ECO:0000259" key="15">
    <source>
        <dbReference type="Pfam" id="PF09334"/>
    </source>
</evidence>
<name>A0A1J9R8G2_9PEZI</name>
<comment type="similarity">
    <text evidence="2 11">Belongs to the class-I aminoacyl-tRNA synthetase family.</text>
</comment>
<dbReference type="GO" id="GO:0004823">
    <property type="term" value="F:leucine-tRNA ligase activity"/>
    <property type="evidence" value="ECO:0007669"/>
    <property type="project" value="UniProtKB-EC"/>
</dbReference>
<dbReference type="GO" id="GO:0006429">
    <property type="term" value="P:leucyl-tRNA aminoacylation"/>
    <property type="evidence" value="ECO:0007669"/>
    <property type="project" value="InterPro"/>
</dbReference>
<dbReference type="PANTHER" id="PTHR43740">
    <property type="entry name" value="LEUCYL-TRNA SYNTHETASE"/>
    <property type="match status" value="1"/>
</dbReference>
<dbReference type="GO" id="GO:0005759">
    <property type="term" value="C:mitochondrial matrix"/>
    <property type="evidence" value="ECO:0007669"/>
    <property type="project" value="UniProtKB-SubCell"/>
</dbReference>
<evidence type="ECO:0000256" key="12">
    <source>
        <dbReference type="SAM" id="MobiDB-lite"/>
    </source>
</evidence>
<evidence type="ECO:0000259" key="13">
    <source>
        <dbReference type="Pfam" id="PF00133"/>
    </source>
</evidence>
<dbReference type="Proteomes" id="UP000183809">
    <property type="component" value="Unassembled WGS sequence"/>
</dbReference>
<dbReference type="FunFam" id="3.40.50.620:FF:000100">
    <property type="entry name" value="probable leucine--tRNA ligase, mitochondrial"/>
    <property type="match status" value="1"/>
</dbReference>
<feature type="domain" description="Methionyl/Leucyl tRNA synthetase" evidence="15">
    <location>
        <begin position="73"/>
        <end position="206"/>
    </location>
</feature>
<proteinExistence type="inferred from homology"/>
<comment type="catalytic activity">
    <reaction evidence="10">
        <text>tRNA(Leu) + L-leucine + ATP = L-leucyl-tRNA(Leu) + AMP + diphosphate</text>
        <dbReference type="Rhea" id="RHEA:11688"/>
        <dbReference type="Rhea" id="RHEA-COMP:9613"/>
        <dbReference type="Rhea" id="RHEA-COMP:9622"/>
        <dbReference type="ChEBI" id="CHEBI:30616"/>
        <dbReference type="ChEBI" id="CHEBI:33019"/>
        <dbReference type="ChEBI" id="CHEBI:57427"/>
        <dbReference type="ChEBI" id="CHEBI:78442"/>
        <dbReference type="ChEBI" id="CHEBI:78494"/>
        <dbReference type="ChEBI" id="CHEBI:456215"/>
        <dbReference type="EC" id="6.1.1.4"/>
    </reaction>
</comment>
<dbReference type="AlphaFoldDB" id="A0A1J9R8G2"/>
<evidence type="ECO:0000256" key="9">
    <source>
        <dbReference type="ARBA" id="ARBA00030520"/>
    </source>
</evidence>
<dbReference type="Pfam" id="PF09334">
    <property type="entry name" value="tRNA-synt_1g"/>
    <property type="match status" value="1"/>
</dbReference>
<evidence type="ECO:0000256" key="7">
    <source>
        <dbReference type="ARBA" id="ARBA00022917"/>
    </source>
</evidence>
<feature type="domain" description="Aminoacyl-tRNA synthetase class Ia" evidence="13">
    <location>
        <begin position="470"/>
        <end position="634"/>
    </location>
</feature>
<dbReference type="InterPro" id="IPR002300">
    <property type="entry name" value="aa-tRNA-synth_Ia"/>
</dbReference>
<dbReference type="CDD" id="cd00812">
    <property type="entry name" value="LeuRS_core"/>
    <property type="match status" value="1"/>
</dbReference>
<dbReference type="GO" id="GO:0005524">
    <property type="term" value="F:ATP binding"/>
    <property type="evidence" value="ECO:0007669"/>
    <property type="project" value="UniProtKB-KW"/>
</dbReference>
<dbReference type="Pfam" id="PF00133">
    <property type="entry name" value="tRNA-synt_1"/>
    <property type="match status" value="1"/>
</dbReference>
<keyword evidence="4 11" id="KW-0436">Ligase</keyword>
<dbReference type="InterPro" id="IPR009008">
    <property type="entry name" value="Val/Leu/Ile-tRNA-synth_edit"/>
</dbReference>
<dbReference type="SUPFAM" id="SSF52374">
    <property type="entry name" value="Nucleotidylyl transferase"/>
    <property type="match status" value="1"/>
</dbReference>
<dbReference type="InterPro" id="IPR015413">
    <property type="entry name" value="Methionyl/Leucyl_tRNA_Synth"/>
</dbReference>
<dbReference type="InterPro" id="IPR009080">
    <property type="entry name" value="tRNAsynth_Ia_anticodon-bd"/>
</dbReference>
<dbReference type="SUPFAM" id="SSF47323">
    <property type="entry name" value="Anticodon-binding domain of a subclass of class I aminoacyl-tRNA synthetases"/>
    <property type="match status" value="1"/>
</dbReference>
<dbReference type="InterPro" id="IPR002302">
    <property type="entry name" value="Leu-tRNA-ligase"/>
</dbReference>